<evidence type="ECO:0000256" key="2">
    <source>
        <dbReference type="ARBA" id="ARBA00023125"/>
    </source>
</evidence>
<dbReference type="InterPro" id="IPR014710">
    <property type="entry name" value="RmlC-like_jellyroll"/>
</dbReference>
<dbReference type="Proteomes" id="UP000252081">
    <property type="component" value="Unassembled WGS sequence"/>
</dbReference>
<dbReference type="PROSITE" id="PS01124">
    <property type="entry name" value="HTH_ARAC_FAMILY_2"/>
    <property type="match status" value="1"/>
</dbReference>
<accession>A0A366KPW6</accession>
<dbReference type="Gene3D" id="2.60.120.10">
    <property type="entry name" value="Jelly Rolls"/>
    <property type="match status" value="1"/>
</dbReference>
<dbReference type="SMART" id="SM00342">
    <property type="entry name" value="HTH_ARAC"/>
    <property type="match status" value="1"/>
</dbReference>
<dbReference type="SUPFAM" id="SSF51215">
    <property type="entry name" value="Regulatory protein AraC"/>
    <property type="match status" value="1"/>
</dbReference>
<protein>
    <submittedName>
        <fullName evidence="5">AraC family transcriptional regulator</fullName>
    </submittedName>
</protein>
<dbReference type="Pfam" id="PF12833">
    <property type="entry name" value="HTH_18"/>
    <property type="match status" value="1"/>
</dbReference>
<reference evidence="5 6" key="1">
    <citation type="submission" date="2018-07" db="EMBL/GenBank/DDBJ databases">
        <title>A draft genome of a endophytic bacteria, a new species of Pedobacter.</title>
        <authorList>
            <person name="Zhang Z.D."/>
            <person name="Chen Z.J."/>
        </authorList>
    </citation>
    <scope>NUCLEOTIDE SEQUENCE [LARGE SCALE GENOMIC DNA]</scope>
    <source>
        <strain evidence="5 6">RS10</strain>
    </source>
</reference>
<dbReference type="InterPro" id="IPR018060">
    <property type="entry name" value="HTH_AraC"/>
</dbReference>
<dbReference type="PANTHER" id="PTHR43280">
    <property type="entry name" value="ARAC-FAMILY TRANSCRIPTIONAL REGULATOR"/>
    <property type="match status" value="1"/>
</dbReference>
<dbReference type="AlphaFoldDB" id="A0A366KPW6"/>
<evidence type="ECO:0000256" key="1">
    <source>
        <dbReference type="ARBA" id="ARBA00023015"/>
    </source>
</evidence>
<gene>
    <name evidence="5" type="ORF">DRW42_23280</name>
</gene>
<evidence type="ECO:0000259" key="4">
    <source>
        <dbReference type="PROSITE" id="PS01124"/>
    </source>
</evidence>
<dbReference type="PANTHER" id="PTHR43280:SF34">
    <property type="entry name" value="ARAC-FAMILY TRANSCRIPTIONAL REGULATOR"/>
    <property type="match status" value="1"/>
</dbReference>
<keyword evidence="6" id="KW-1185">Reference proteome</keyword>
<dbReference type="InterPro" id="IPR009057">
    <property type="entry name" value="Homeodomain-like_sf"/>
</dbReference>
<comment type="caution">
    <text evidence="5">The sequence shown here is derived from an EMBL/GenBank/DDBJ whole genome shotgun (WGS) entry which is preliminary data.</text>
</comment>
<dbReference type="OrthoDB" id="636258at2"/>
<evidence type="ECO:0000313" key="6">
    <source>
        <dbReference type="Proteomes" id="UP000252081"/>
    </source>
</evidence>
<feature type="domain" description="HTH araC/xylS-type" evidence="4">
    <location>
        <begin position="176"/>
        <end position="276"/>
    </location>
</feature>
<evidence type="ECO:0000313" key="5">
    <source>
        <dbReference type="EMBL" id="RBQ03154.1"/>
    </source>
</evidence>
<dbReference type="SUPFAM" id="SSF46689">
    <property type="entry name" value="Homeodomain-like"/>
    <property type="match status" value="1"/>
</dbReference>
<dbReference type="GO" id="GO:0003700">
    <property type="term" value="F:DNA-binding transcription factor activity"/>
    <property type="evidence" value="ECO:0007669"/>
    <property type="project" value="InterPro"/>
</dbReference>
<dbReference type="InterPro" id="IPR003313">
    <property type="entry name" value="AraC-bd"/>
</dbReference>
<dbReference type="Pfam" id="PF02311">
    <property type="entry name" value="AraC_binding"/>
    <property type="match status" value="1"/>
</dbReference>
<dbReference type="PROSITE" id="PS00041">
    <property type="entry name" value="HTH_ARAC_FAMILY_1"/>
    <property type="match status" value="1"/>
</dbReference>
<dbReference type="EMBL" id="QNQU01000025">
    <property type="protein sequence ID" value="RBQ03154.1"/>
    <property type="molecule type" value="Genomic_DNA"/>
</dbReference>
<keyword evidence="3" id="KW-0804">Transcription</keyword>
<name>A0A366KPW6_9SPHI</name>
<keyword evidence="1" id="KW-0805">Transcription regulation</keyword>
<organism evidence="5 6">
    <name type="scientific">Pedobacter miscanthi</name>
    <dbReference type="NCBI Taxonomy" id="2259170"/>
    <lineage>
        <taxon>Bacteria</taxon>
        <taxon>Pseudomonadati</taxon>
        <taxon>Bacteroidota</taxon>
        <taxon>Sphingobacteriia</taxon>
        <taxon>Sphingobacteriales</taxon>
        <taxon>Sphingobacteriaceae</taxon>
        <taxon>Pedobacter</taxon>
    </lineage>
</organism>
<dbReference type="RefSeq" id="WP_113951272.1">
    <property type="nucleotide sequence ID" value="NZ_QNQU01000025.1"/>
</dbReference>
<dbReference type="Gene3D" id="1.10.10.60">
    <property type="entry name" value="Homeodomain-like"/>
    <property type="match status" value="2"/>
</dbReference>
<dbReference type="GO" id="GO:0043565">
    <property type="term" value="F:sequence-specific DNA binding"/>
    <property type="evidence" value="ECO:0007669"/>
    <property type="project" value="InterPro"/>
</dbReference>
<sequence length="279" mass="32773">MIKETLYEPYEIVYQKLDECPKYGHKHLFFELVYVLSGSGKQCINNNKFDYRAGHMFLITPDDCHSFDIENTTEFFFLRFGNVYLRSKDFHTDDVKRLEYILQNASHQPGCILKNFSDKPLVKSLIEAMIAEYVNRDLYNKELITKMVDTMIVLVARNIAKYLPASIKEDSEQKTLDLLNYIQANIYNPEKLRAEKLSAEFGISENYFGKYFKKQTKETLQQYIANLRIKLIEARLRFSDMRINEIAFELGFTDESHLNKFFKSQKGMSLKAYRSLVAS</sequence>
<proteinExistence type="predicted"/>
<evidence type="ECO:0000256" key="3">
    <source>
        <dbReference type="ARBA" id="ARBA00023163"/>
    </source>
</evidence>
<dbReference type="InterPro" id="IPR018062">
    <property type="entry name" value="HTH_AraC-typ_CS"/>
</dbReference>
<dbReference type="InterPro" id="IPR037923">
    <property type="entry name" value="HTH-like"/>
</dbReference>
<keyword evidence="2" id="KW-0238">DNA-binding</keyword>